<feature type="domain" description="Zona occludens toxin N-terminal" evidence="3">
    <location>
        <begin position="1"/>
        <end position="193"/>
    </location>
</feature>
<dbReference type="Pfam" id="PF05707">
    <property type="entry name" value="Zot"/>
    <property type="match status" value="1"/>
</dbReference>
<dbReference type="Gene3D" id="3.40.50.300">
    <property type="entry name" value="P-loop containing nucleotide triphosphate hydrolases"/>
    <property type="match status" value="1"/>
</dbReference>
<keyword evidence="2" id="KW-0472">Membrane</keyword>
<evidence type="ECO:0000259" key="3">
    <source>
        <dbReference type="Pfam" id="PF05707"/>
    </source>
</evidence>
<feature type="transmembrane region" description="Helical" evidence="2">
    <location>
        <begin position="213"/>
        <end position="231"/>
    </location>
</feature>
<evidence type="ECO:0000313" key="5">
    <source>
        <dbReference type="Proteomes" id="UP000593970"/>
    </source>
</evidence>
<keyword evidence="2" id="KW-1133">Transmembrane helix</keyword>
<evidence type="ECO:0000313" key="4">
    <source>
        <dbReference type="EMBL" id="QOK98457.1"/>
    </source>
</evidence>
<name>A0AA92K4J8_RALSL</name>
<keyword evidence="2" id="KW-0812">Transmembrane</keyword>
<dbReference type="Proteomes" id="UP000593970">
    <property type="component" value="Plasmid pUW774mp"/>
</dbReference>
<geneLocation type="plasmid" evidence="4 5">
    <name>pUW774mp</name>
</geneLocation>
<dbReference type="InterPro" id="IPR027417">
    <property type="entry name" value="P-loop_NTPase"/>
</dbReference>
<evidence type="ECO:0000256" key="1">
    <source>
        <dbReference type="SAM" id="MobiDB-lite"/>
    </source>
</evidence>
<evidence type="ECO:0000256" key="2">
    <source>
        <dbReference type="SAM" id="Phobius"/>
    </source>
</evidence>
<protein>
    <submittedName>
        <fullName evidence="4">Zonular occludens toxin</fullName>
    </submittedName>
</protein>
<dbReference type="SUPFAM" id="SSF52540">
    <property type="entry name" value="P-loop containing nucleoside triphosphate hydrolases"/>
    <property type="match status" value="1"/>
</dbReference>
<organism evidence="4 5">
    <name type="scientific">Ralstonia solanacearum</name>
    <name type="common">Pseudomonas solanacearum</name>
    <dbReference type="NCBI Taxonomy" id="305"/>
    <lineage>
        <taxon>Bacteria</taxon>
        <taxon>Pseudomonadati</taxon>
        <taxon>Pseudomonadota</taxon>
        <taxon>Betaproteobacteria</taxon>
        <taxon>Burkholderiales</taxon>
        <taxon>Burkholderiaceae</taxon>
        <taxon>Ralstonia</taxon>
        <taxon>Ralstonia solanacearum species complex</taxon>
    </lineage>
</organism>
<gene>
    <name evidence="4" type="ORF">HF909_18405</name>
</gene>
<dbReference type="AlphaFoldDB" id="A0AA92K4J8"/>
<reference evidence="5" key="1">
    <citation type="submission" date="2020-04" db="EMBL/GenBank/DDBJ databases">
        <title>Ralstonia solanacearum UW576, UW763, UW773, and UW774.</title>
        <authorList>
            <person name="Steidl O."/>
            <person name="Truchon A."/>
            <person name="Allen C."/>
        </authorList>
    </citation>
    <scope>NUCLEOTIDE SEQUENCE [LARGE SCALE GENOMIC DNA]</scope>
    <source>
        <strain evidence="5">UW774</strain>
        <plasmid evidence="5">pUW774mp</plasmid>
    </source>
</reference>
<dbReference type="EMBL" id="CP051170">
    <property type="protein sequence ID" value="QOK98457.1"/>
    <property type="molecule type" value="Genomic_DNA"/>
</dbReference>
<proteinExistence type="predicted"/>
<sequence>MFIFHEGLPGSGKSYEAMVRRIILALKKGRKVYAYMYGLDHDKIAQVAELEVERVRELLVQLSDDDLKKLSEVVAKDSLLVLDEMQNHWPAETRNMPQWLIKFVAEHRQLGLDIIGMGQLLQGKGGVNALWVNRCDQKIVFEKLNVFGSSKKYRWTAYKGVHDGRRIKFVKVNSGTETYDAKFFGTYQSYQEGAENTDTYKDKRTNFLFSRTARLILVGAAAISIGVYYAWGVFGKGGKLEKSLLKQPVTTTTTSTVTIPASGVQATPGQVQPMPQAAPPTASRQGTSEALADDYVMVMTEKFRPRLAGYGGARRLSFAVIEWYDEAYRLKERLQARQLEEFGWAVVPSMYGDHVMLVKGHTRIAVTSWPMEPFGRASDKQIEESAGGERAIRAHQDDKGGRSVVDLPPSLQESGLML</sequence>
<dbReference type="InterPro" id="IPR008900">
    <property type="entry name" value="Zot_N"/>
</dbReference>
<keyword evidence="4" id="KW-0614">Plasmid</keyword>
<feature type="region of interest" description="Disordered" evidence="1">
    <location>
        <begin position="264"/>
        <end position="287"/>
    </location>
</feature>
<accession>A0AA92K4J8</accession>